<dbReference type="Pfam" id="PF12314">
    <property type="entry name" value="IMCp"/>
    <property type="match status" value="1"/>
</dbReference>
<keyword evidence="2" id="KW-1185">Reference proteome</keyword>
<dbReference type="AlphaFoldDB" id="L0AXF4"/>
<gene>
    <name evidence="1" type="ORF">BEWA_025550</name>
</gene>
<sequence>MDYSVYQEYNPEVNKTTNSEKNDFSFYECPTAAASIQEFGDYSKSNSLDSDQDYSVYDVPRMSISLSTDEEVPTVSILNDGKVVDRAMEGGMAKNGATEGGSVSFTRKVITGGYFGGSDAMVYSGTPRPSQVPRTLLNGADSQLGANINSANMQGGRVTFSVAPPASQPNVAVNGMGVVNTPIQMTTTTPIVNTPKSTRSVHTLDLNGGYTEGVTVEGSYNVHSPAPVSGLNAMPAFNVLPVQGITMTNGSPISISGMTIPMPANGVKVEENKQPIITSPSVKDYSRAVKSSGKSETTFVQEGFDTICVPRYRPVEIVEKRIEVPVVHHVDTFVPKREIQEIENIVKKPYTKVVDKIVEVPQIHYTDKIVEVPEYHEVVKSVPKIEVQERTKYVPKVQVKVVPKYVEVPVVKFVDRYEEVEEVEEVVKHVEKVEVVEVPKEVVKHVVKPVKKIVEQERIIPVIEHRDVPVEKVKFVPKIETVELLRQVPKVIDVPVPYNVPKVEYVDQPYIVPKYRDIPVAVPVMKRVHPVIKQENVEYVDVPVHRPYFVIHDHLNFKDYSKDTKENLRVVNVNQVNLETVDEAFRQECQDILNRATNSETFAVYR</sequence>
<dbReference type="eggNOG" id="ENOG502SMTW">
    <property type="taxonomic scope" value="Eukaryota"/>
</dbReference>
<dbReference type="EMBL" id="CP001669">
    <property type="protein sequence ID" value="AFZ79706.1"/>
    <property type="molecule type" value="Genomic_DNA"/>
</dbReference>
<accession>L0AXF4</accession>
<evidence type="ECO:0000313" key="1">
    <source>
        <dbReference type="EMBL" id="AFZ79706.1"/>
    </source>
</evidence>
<dbReference type="VEuPathDB" id="PiroplasmaDB:BEWA_025550"/>
<dbReference type="InterPro" id="IPR022086">
    <property type="entry name" value="IMCp"/>
</dbReference>
<protein>
    <recommendedName>
        <fullName evidence="3">Inner membrane complex protein</fullName>
    </recommendedName>
</protein>
<dbReference type="Proteomes" id="UP000031512">
    <property type="component" value="Chromosome 1"/>
</dbReference>
<reference evidence="1 2" key="1">
    <citation type="journal article" date="2012" name="BMC Genomics">
        <title>Comparative genomic analysis and phylogenetic position of Theileria equi.</title>
        <authorList>
            <person name="Kappmeyer L.S."/>
            <person name="Thiagarajan M."/>
            <person name="Herndon D.R."/>
            <person name="Ramsay J.D."/>
            <person name="Caler E."/>
            <person name="Djikeng A."/>
            <person name="Gillespie J.J."/>
            <person name="Lau A.O."/>
            <person name="Roalson E.H."/>
            <person name="Silva J.C."/>
            <person name="Silva M.G."/>
            <person name="Suarez C.E."/>
            <person name="Ueti M.W."/>
            <person name="Nene V.M."/>
            <person name="Mealey R.H."/>
            <person name="Knowles D.P."/>
            <person name="Brayton K.A."/>
        </authorList>
    </citation>
    <scope>NUCLEOTIDE SEQUENCE [LARGE SCALE GENOMIC DNA]</scope>
    <source>
        <strain evidence="1 2">WA</strain>
    </source>
</reference>
<evidence type="ECO:0008006" key="3">
    <source>
        <dbReference type="Google" id="ProtNLM"/>
    </source>
</evidence>
<evidence type="ECO:0000313" key="2">
    <source>
        <dbReference type="Proteomes" id="UP000031512"/>
    </source>
</evidence>
<dbReference type="OrthoDB" id="365616at2759"/>
<name>L0AXF4_THEEQ</name>
<dbReference type="KEGG" id="beq:BEWA_025550"/>
<organism evidence="1 2">
    <name type="scientific">Theileria equi strain WA</name>
    <dbReference type="NCBI Taxonomy" id="1537102"/>
    <lineage>
        <taxon>Eukaryota</taxon>
        <taxon>Sar</taxon>
        <taxon>Alveolata</taxon>
        <taxon>Apicomplexa</taxon>
        <taxon>Aconoidasida</taxon>
        <taxon>Piroplasmida</taxon>
        <taxon>Theileriidae</taxon>
        <taxon>Theileria</taxon>
    </lineage>
</organism>
<dbReference type="RefSeq" id="XP_004829372.1">
    <property type="nucleotide sequence ID" value="XM_004829315.1"/>
</dbReference>
<proteinExistence type="predicted"/>
<dbReference type="GeneID" id="15805879"/>